<dbReference type="PANTHER" id="PTHR38926">
    <property type="entry name" value="F-BOX DOMAIN CONTAINING PROTEIN, EXPRESSED"/>
    <property type="match status" value="1"/>
</dbReference>
<dbReference type="Pfam" id="PF12937">
    <property type="entry name" value="F-box-like"/>
    <property type="match status" value="1"/>
</dbReference>
<dbReference type="EMBL" id="KN832975">
    <property type="protein sequence ID" value="KIM89104.1"/>
    <property type="molecule type" value="Genomic_DNA"/>
</dbReference>
<feature type="coiled-coil region" evidence="1">
    <location>
        <begin position="43"/>
        <end position="70"/>
    </location>
</feature>
<evidence type="ECO:0000256" key="1">
    <source>
        <dbReference type="SAM" id="Coils"/>
    </source>
</evidence>
<evidence type="ECO:0000313" key="5">
    <source>
        <dbReference type="Proteomes" id="UP000054166"/>
    </source>
</evidence>
<accession>A0A0C3GBN2</accession>
<organism evidence="4 5">
    <name type="scientific">Piloderma croceum (strain F 1598)</name>
    <dbReference type="NCBI Taxonomy" id="765440"/>
    <lineage>
        <taxon>Eukaryota</taxon>
        <taxon>Fungi</taxon>
        <taxon>Dikarya</taxon>
        <taxon>Basidiomycota</taxon>
        <taxon>Agaricomycotina</taxon>
        <taxon>Agaricomycetes</taxon>
        <taxon>Agaricomycetidae</taxon>
        <taxon>Atheliales</taxon>
        <taxon>Atheliaceae</taxon>
        <taxon>Piloderma</taxon>
    </lineage>
</organism>
<reference evidence="5" key="2">
    <citation type="submission" date="2015-01" db="EMBL/GenBank/DDBJ databases">
        <title>Evolutionary Origins and Diversification of the Mycorrhizal Mutualists.</title>
        <authorList>
            <consortium name="DOE Joint Genome Institute"/>
            <consortium name="Mycorrhizal Genomics Consortium"/>
            <person name="Kohler A."/>
            <person name="Kuo A."/>
            <person name="Nagy L.G."/>
            <person name="Floudas D."/>
            <person name="Copeland A."/>
            <person name="Barry K.W."/>
            <person name="Cichocki N."/>
            <person name="Veneault-Fourrey C."/>
            <person name="LaButti K."/>
            <person name="Lindquist E.A."/>
            <person name="Lipzen A."/>
            <person name="Lundell T."/>
            <person name="Morin E."/>
            <person name="Murat C."/>
            <person name="Riley R."/>
            <person name="Ohm R."/>
            <person name="Sun H."/>
            <person name="Tunlid A."/>
            <person name="Henrissat B."/>
            <person name="Grigoriev I.V."/>
            <person name="Hibbett D.S."/>
            <person name="Martin F."/>
        </authorList>
    </citation>
    <scope>NUCLEOTIDE SEQUENCE [LARGE SCALE GENOMIC DNA]</scope>
    <source>
        <strain evidence="5">F 1598</strain>
    </source>
</reference>
<dbReference type="HOGENOM" id="CLU_039197_0_0_1"/>
<proteinExistence type="predicted"/>
<evidence type="ECO:0000256" key="2">
    <source>
        <dbReference type="SAM" id="MobiDB-lite"/>
    </source>
</evidence>
<keyword evidence="5" id="KW-1185">Reference proteome</keyword>
<feature type="region of interest" description="Disordered" evidence="2">
    <location>
        <begin position="17"/>
        <end position="37"/>
    </location>
</feature>
<dbReference type="SUPFAM" id="SSF52047">
    <property type="entry name" value="RNI-like"/>
    <property type="match status" value="1"/>
</dbReference>
<dbReference type="InterPro" id="IPR032675">
    <property type="entry name" value="LRR_dom_sf"/>
</dbReference>
<name>A0A0C3GBN2_PILCF</name>
<dbReference type="PANTHER" id="PTHR38926:SF5">
    <property type="entry name" value="F-BOX AND LEUCINE-RICH REPEAT PROTEIN 6"/>
    <property type="match status" value="1"/>
</dbReference>
<dbReference type="OrthoDB" id="8048523at2759"/>
<dbReference type="STRING" id="765440.A0A0C3GBN2"/>
<protein>
    <recommendedName>
        <fullName evidence="3">F-box domain-containing protein</fullName>
    </recommendedName>
</protein>
<gene>
    <name evidence="4" type="ORF">PILCRDRAFT_61313</name>
</gene>
<feature type="compositionally biased region" description="Basic and acidic residues" evidence="2">
    <location>
        <begin position="27"/>
        <end position="37"/>
    </location>
</feature>
<reference evidence="4 5" key="1">
    <citation type="submission" date="2014-04" db="EMBL/GenBank/DDBJ databases">
        <authorList>
            <consortium name="DOE Joint Genome Institute"/>
            <person name="Kuo A."/>
            <person name="Tarkka M."/>
            <person name="Buscot F."/>
            <person name="Kohler A."/>
            <person name="Nagy L.G."/>
            <person name="Floudas D."/>
            <person name="Copeland A."/>
            <person name="Barry K.W."/>
            <person name="Cichocki N."/>
            <person name="Veneault-Fourrey C."/>
            <person name="LaButti K."/>
            <person name="Lindquist E.A."/>
            <person name="Lipzen A."/>
            <person name="Lundell T."/>
            <person name="Morin E."/>
            <person name="Murat C."/>
            <person name="Sun H."/>
            <person name="Tunlid A."/>
            <person name="Henrissat B."/>
            <person name="Grigoriev I.V."/>
            <person name="Hibbett D.S."/>
            <person name="Martin F."/>
            <person name="Nordberg H.P."/>
            <person name="Cantor M.N."/>
            <person name="Hua S.X."/>
        </authorList>
    </citation>
    <scope>NUCLEOTIDE SEQUENCE [LARGE SCALE GENOMIC DNA]</scope>
    <source>
        <strain evidence="4 5">F 1598</strain>
    </source>
</reference>
<dbReference type="InParanoid" id="A0A0C3GBN2"/>
<dbReference type="Proteomes" id="UP000054166">
    <property type="component" value="Unassembled WGS sequence"/>
</dbReference>
<dbReference type="Gene3D" id="3.80.10.10">
    <property type="entry name" value="Ribonuclease Inhibitor"/>
    <property type="match status" value="1"/>
</dbReference>
<keyword evidence="1" id="KW-0175">Coiled coil</keyword>
<dbReference type="AlphaFoldDB" id="A0A0C3GBN2"/>
<feature type="domain" description="F-box" evidence="3">
    <location>
        <begin position="74"/>
        <end position="126"/>
    </location>
</feature>
<dbReference type="Gene3D" id="1.20.1280.50">
    <property type="match status" value="1"/>
</dbReference>
<evidence type="ECO:0000259" key="3">
    <source>
        <dbReference type="Pfam" id="PF12937"/>
    </source>
</evidence>
<dbReference type="InterPro" id="IPR001810">
    <property type="entry name" value="F-box_dom"/>
</dbReference>
<sequence>MAPSITARADYISRGANVSSLRNHTQRPRDPSKESIPHLREALNSLDSRMASLMSQREELESHLEQAVRSQSPIQRLPCEILASVFVRGVFGADDEDPLMVSTLMLVCRYWADVAVNTPTLWSNIAVSTHDSLEKARRKLRRSKSCPLDITINFSPREEHSGGVTEHIIHAMDLVRPALWRTKSFRLSVPNRPQAHAALLRCREDAPLLEILSVRVFHSMQDDHYSSPALPLFNGHTPRLRSCSFTSFNFAWDIKLVSRLRVLKLGGYWNGLSPSVPTLLRILSECPELEEFALRNLSDADPDACHDDQGRTFTKTVYLPRLVKASFYYAGIMRTRTILNQLTFPALQTLELCYLDDLTPLLDRLKQQSLTSFPLRHLRIESSFFNELKFVSLLGRLPSLMSLELVDCEDASSHFLKGLTTPSSSSALVCPKLESLNLDGCTNLDWDSLRTFVEYRLPGQSFAYSRQSNGRRLITNGPVSVSSASAYAQLHQDPASANKLIGLPGPKRLRSIDVTRCHQISKEMVQWLRMYVTEVKCDPAKGIWGEAVLP</sequence>
<evidence type="ECO:0000313" key="4">
    <source>
        <dbReference type="EMBL" id="KIM89104.1"/>
    </source>
</evidence>